<gene>
    <name evidence="2" type="ORF">FSP39_013994</name>
</gene>
<organism evidence="2 3">
    <name type="scientific">Pinctada imbricata</name>
    <name type="common">Atlantic pearl-oyster</name>
    <name type="synonym">Pinctada martensii</name>
    <dbReference type="NCBI Taxonomy" id="66713"/>
    <lineage>
        <taxon>Eukaryota</taxon>
        <taxon>Metazoa</taxon>
        <taxon>Spiralia</taxon>
        <taxon>Lophotrochozoa</taxon>
        <taxon>Mollusca</taxon>
        <taxon>Bivalvia</taxon>
        <taxon>Autobranchia</taxon>
        <taxon>Pteriomorphia</taxon>
        <taxon>Pterioida</taxon>
        <taxon>Pterioidea</taxon>
        <taxon>Pteriidae</taxon>
        <taxon>Pinctada</taxon>
    </lineage>
</organism>
<name>A0AA88YGY3_PINIB</name>
<reference evidence="2" key="1">
    <citation type="submission" date="2019-08" db="EMBL/GenBank/DDBJ databases">
        <title>The improved chromosome-level genome for the pearl oyster Pinctada fucata martensii using PacBio sequencing and Hi-C.</title>
        <authorList>
            <person name="Zheng Z."/>
        </authorList>
    </citation>
    <scope>NUCLEOTIDE SEQUENCE</scope>
    <source>
        <strain evidence="2">ZZ-2019</strain>
        <tissue evidence="2">Adductor muscle</tissue>
    </source>
</reference>
<dbReference type="InterPro" id="IPR002018">
    <property type="entry name" value="CarbesteraseB"/>
</dbReference>
<keyword evidence="3" id="KW-1185">Reference proteome</keyword>
<dbReference type="AlphaFoldDB" id="A0AA88YGY3"/>
<dbReference type="InterPro" id="IPR050309">
    <property type="entry name" value="Type-B_Carboxylest/Lipase"/>
</dbReference>
<dbReference type="Pfam" id="PF00135">
    <property type="entry name" value="COesterase"/>
    <property type="match status" value="1"/>
</dbReference>
<dbReference type="Proteomes" id="UP001186944">
    <property type="component" value="Unassembled WGS sequence"/>
</dbReference>
<dbReference type="PANTHER" id="PTHR11559">
    <property type="entry name" value="CARBOXYLESTERASE"/>
    <property type="match status" value="1"/>
</dbReference>
<evidence type="ECO:0000313" key="3">
    <source>
        <dbReference type="Proteomes" id="UP001186944"/>
    </source>
</evidence>
<dbReference type="SUPFAM" id="SSF53474">
    <property type="entry name" value="alpha/beta-Hydrolases"/>
    <property type="match status" value="1"/>
</dbReference>
<evidence type="ECO:0000313" key="2">
    <source>
        <dbReference type="EMBL" id="KAK3104955.1"/>
    </source>
</evidence>
<sequence>MSEDCLQLNIFVPYSLSNVSKSVMTFIHGGIYSVGSGTSFDGTMFTLRGNVILVTINYRLGPFGFLSTQDSVVPGNVGLWDQRLAFEWIKDNIHEYGGNPDSITLFGGSAGGGSVSFQSLYPGNRGLFQRVISMSGVAQSKIMQFDRESMAVATSAVLTRCNCLSTNTTKAIDCLRAIPAKVLAGPEIFKPIKDGNIIIHDFAEQLNLDKYSDVFKFFTSLDYMTGILNGDGNVELRLYVPTNSTSAYNSSLENGLTTEFLCDYFAGFISRTWYP</sequence>
<protein>
    <recommendedName>
        <fullName evidence="1">Carboxylesterase type B domain-containing protein</fullName>
    </recommendedName>
</protein>
<accession>A0AA88YGY3</accession>
<evidence type="ECO:0000259" key="1">
    <source>
        <dbReference type="Pfam" id="PF00135"/>
    </source>
</evidence>
<dbReference type="Gene3D" id="3.40.50.1820">
    <property type="entry name" value="alpha/beta hydrolase"/>
    <property type="match status" value="1"/>
</dbReference>
<dbReference type="InterPro" id="IPR029058">
    <property type="entry name" value="AB_hydrolase_fold"/>
</dbReference>
<comment type="caution">
    <text evidence="2">The sequence shown here is derived from an EMBL/GenBank/DDBJ whole genome shotgun (WGS) entry which is preliminary data.</text>
</comment>
<proteinExistence type="predicted"/>
<feature type="domain" description="Carboxylesterase type B" evidence="1">
    <location>
        <begin position="1"/>
        <end position="253"/>
    </location>
</feature>
<dbReference type="EMBL" id="VSWD01000004">
    <property type="protein sequence ID" value="KAK3104955.1"/>
    <property type="molecule type" value="Genomic_DNA"/>
</dbReference>